<dbReference type="GO" id="GO:0016747">
    <property type="term" value="F:acyltransferase activity, transferring groups other than amino-acyl groups"/>
    <property type="evidence" value="ECO:0007669"/>
    <property type="project" value="InterPro"/>
</dbReference>
<reference evidence="4" key="1">
    <citation type="submission" date="2023-03" db="EMBL/GenBank/DDBJ databases">
        <title>Actinorhabdospora filicis NBRC 111898.</title>
        <authorList>
            <person name="Ichikawa N."/>
            <person name="Sato H."/>
            <person name="Tonouchi N."/>
        </authorList>
    </citation>
    <scope>NUCLEOTIDE SEQUENCE</scope>
    <source>
        <strain evidence="4">NBRC 111898</strain>
    </source>
</reference>
<feature type="domain" description="N-acetyltransferase" evidence="3">
    <location>
        <begin position="159"/>
        <end position="298"/>
    </location>
</feature>
<comment type="caution">
    <text evidence="4">The sequence shown here is derived from an EMBL/GenBank/DDBJ whole genome shotgun (WGS) entry which is preliminary data.</text>
</comment>
<dbReference type="CDD" id="cd04301">
    <property type="entry name" value="NAT_SF"/>
    <property type="match status" value="1"/>
</dbReference>
<dbReference type="InterPro" id="IPR000182">
    <property type="entry name" value="GNAT_dom"/>
</dbReference>
<proteinExistence type="predicted"/>
<evidence type="ECO:0000256" key="2">
    <source>
        <dbReference type="ARBA" id="ARBA00023315"/>
    </source>
</evidence>
<dbReference type="InterPro" id="IPR050832">
    <property type="entry name" value="Bact_Acetyltransf"/>
</dbReference>
<evidence type="ECO:0000313" key="4">
    <source>
        <dbReference type="EMBL" id="GLZ77953.1"/>
    </source>
</evidence>
<evidence type="ECO:0000259" key="3">
    <source>
        <dbReference type="PROSITE" id="PS51186"/>
    </source>
</evidence>
<dbReference type="Gene3D" id="3.40.630.30">
    <property type="match status" value="1"/>
</dbReference>
<dbReference type="Proteomes" id="UP001165079">
    <property type="component" value="Unassembled WGS sequence"/>
</dbReference>
<keyword evidence="1" id="KW-0808">Transferase</keyword>
<dbReference type="Pfam" id="PF00583">
    <property type="entry name" value="Acetyltransf_1"/>
    <property type="match status" value="1"/>
</dbReference>
<sequence>MIAGWCEIAPMSIVLSTPTVTELDAAVAALREWQYEGAPMQLHPGDLGWFGKTGAEVTAAAVRTWSRDGRIIALALLDMPVLLRMTMAPDVRQDEELAARLVADFGDPERGVLPAEEVWVEAPIDALLQTRLAEAGWHEDEKWTPLRRDLTDPVEDPGLRIEVVGPELAEVRAAVQRSAFGSTMMTAELWHTMAASKAYADARCLIAYDGDDAVAMVTVWSAGPGKPGLLEPMGVHADHRGRGHARAITRAAAAALREMGASSALVGAQSSNVGAVAAYQSGGFEARPEIRDMRRDAL</sequence>
<protein>
    <recommendedName>
        <fullName evidence="3">N-acetyltransferase domain-containing protein</fullName>
    </recommendedName>
</protein>
<dbReference type="PROSITE" id="PS51186">
    <property type="entry name" value="GNAT"/>
    <property type="match status" value="1"/>
</dbReference>
<dbReference type="InterPro" id="IPR016181">
    <property type="entry name" value="Acyl_CoA_acyltransferase"/>
</dbReference>
<dbReference type="SUPFAM" id="SSF55729">
    <property type="entry name" value="Acyl-CoA N-acyltransferases (Nat)"/>
    <property type="match status" value="1"/>
</dbReference>
<accession>A0A9W6SL21</accession>
<evidence type="ECO:0000313" key="5">
    <source>
        <dbReference type="Proteomes" id="UP001165079"/>
    </source>
</evidence>
<dbReference type="EMBL" id="BSTX01000002">
    <property type="protein sequence ID" value="GLZ77953.1"/>
    <property type="molecule type" value="Genomic_DNA"/>
</dbReference>
<dbReference type="PANTHER" id="PTHR43877">
    <property type="entry name" value="AMINOALKYLPHOSPHONATE N-ACETYLTRANSFERASE-RELATED-RELATED"/>
    <property type="match status" value="1"/>
</dbReference>
<gene>
    <name evidence="4" type="ORF">Afil01_27600</name>
</gene>
<keyword evidence="5" id="KW-1185">Reference proteome</keyword>
<keyword evidence="2" id="KW-0012">Acyltransferase</keyword>
<organism evidence="4 5">
    <name type="scientific">Actinorhabdospora filicis</name>
    <dbReference type="NCBI Taxonomy" id="1785913"/>
    <lineage>
        <taxon>Bacteria</taxon>
        <taxon>Bacillati</taxon>
        <taxon>Actinomycetota</taxon>
        <taxon>Actinomycetes</taxon>
        <taxon>Micromonosporales</taxon>
        <taxon>Micromonosporaceae</taxon>
        <taxon>Actinorhabdospora</taxon>
    </lineage>
</organism>
<name>A0A9W6SL21_9ACTN</name>
<evidence type="ECO:0000256" key="1">
    <source>
        <dbReference type="ARBA" id="ARBA00022679"/>
    </source>
</evidence>
<dbReference type="AlphaFoldDB" id="A0A9W6SL21"/>